<dbReference type="InterPro" id="IPR003598">
    <property type="entry name" value="Ig_sub2"/>
</dbReference>
<feature type="domain" description="Ig-like" evidence="2">
    <location>
        <begin position="198"/>
        <end position="280"/>
    </location>
</feature>
<dbReference type="InterPro" id="IPR011600">
    <property type="entry name" value="Pept_C14_caspase"/>
</dbReference>
<dbReference type="PROSITE" id="PS50208">
    <property type="entry name" value="CASPASE_P20"/>
    <property type="match status" value="1"/>
</dbReference>
<feature type="domain" description="Caspase family p20" evidence="1">
    <location>
        <begin position="291"/>
        <end position="366"/>
    </location>
</feature>
<dbReference type="PANTHER" id="PTHR22576:SF37">
    <property type="entry name" value="MUCOSA-ASSOCIATED LYMPHOID TISSUE LYMPHOMA TRANSLOCATION PROTEIN 1"/>
    <property type="match status" value="1"/>
</dbReference>
<organism evidence="3 4">
    <name type="scientific">Cotesia typhae</name>
    <dbReference type="NCBI Taxonomy" id="2053667"/>
    <lineage>
        <taxon>Eukaryota</taxon>
        <taxon>Metazoa</taxon>
        <taxon>Ecdysozoa</taxon>
        <taxon>Arthropoda</taxon>
        <taxon>Hexapoda</taxon>
        <taxon>Insecta</taxon>
        <taxon>Pterygota</taxon>
        <taxon>Neoptera</taxon>
        <taxon>Endopterygota</taxon>
        <taxon>Hymenoptera</taxon>
        <taxon>Apocrita</taxon>
        <taxon>Ichneumonoidea</taxon>
        <taxon>Braconidae</taxon>
        <taxon>Microgastrinae</taxon>
        <taxon>Cotesia</taxon>
    </lineage>
</organism>
<reference evidence="3" key="2">
    <citation type="submission" date="2021-04" db="EMBL/GenBank/DDBJ databases">
        <title>Genome-wide patterns of bracovirus chromosomal integration into multiple host tissues during parasitism.</title>
        <authorList>
            <person name="Chebbi M.A.C."/>
        </authorList>
    </citation>
    <scope>NUCLEOTIDE SEQUENCE</scope>
    <source>
        <tissue evidence="3">Whole body</tissue>
    </source>
</reference>
<feature type="domain" description="Ig-like" evidence="2">
    <location>
        <begin position="99"/>
        <end position="186"/>
    </location>
</feature>
<dbReference type="PANTHER" id="PTHR22576">
    <property type="entry name" value="MUCOSA ASSOCIATED LYMPHOID TISSUE LYMPHOMA TRANSLOCATION PROTEIN 1/PARACASPASE"/>
    <property type="match status" value="1"/>
</dbReference>
<dbReference type="AlphaFoldDB" id="A0A8J5UWE0"/>
<comment type="caution">
    <text evidence="3">The sequence shown here is derived from an EMBL/GenBank/DDBJ whole genome shotgun (WGS) entry which is preliminary data.</text>
</comment>
<dbReference type="InterPro" id="IPR052039">
    <property type="entry name" value="Caspase-related_regulators"/>
</dbReference>
<keyword evidence="4" id="KW-1185">Reference proteome</keyword>
<dbReference type="Pfam" id="PF13927">
    <property type="entry name" value="Ig_3"/>
    <property type="match status" value="2"/>
</dbReference>
<name>A0A8J5UWE0_9HYME</name>
<dbReference type="Pfam" id="PF00656">
    <property type="entry name" value="Peptidase_C14"/>
    <property type="match status" value="1"/>
</dbReference>
<dbReference type="EMBL" id="JAAOIC020000020">
    <property type="protein sequence ID" value="KAG8040575.1"/>
    <property type="molecule type" value="Genomic_DNA"/>
</dbReference>
<protein>
    <recommendedName>
        <fullName evidence="5">Mucosa-associated lymphoid tissue lymphoma translocation protein 1</fullName>
    </recommendedName>
</protein>
<accession>A0A8J5UWE0</accession>
<evidence type="ECO:0000313" key="4">
    <source>
        <dbReference type="Proteomes" id="UP000729913"/>
    </source>
</evidence>
<dbReference type="SMART" id="SM00408">
    <property type="entry name" value="IGc2"/>
    <property type="match status" value="2"/>
</dbReference>
<dbReference type="GO" id="GO:0006508">
    <property type="term" value="P:proteolysis"/>
    <property type="evidence" value="ECO:0007669"/>
    <property type="project" value="InterPro"/>
</dbReference>
<dbReference type="Proteomes" id="UP000729913">
    <property type="component" value="Unassembled WGS sequence"/>
</dbReference>
<dbReference type="InterPro" id="IPR003599">
    <property type="entry name" value="Ig_sub"/>
</dbReference>
<evidence type="ECO:0000313" key="3">
    <source>
        <dbReference type="EMBL" id="KAG8040575.1"/>
    </source>
</evidence>
<dbReference type="SMART" id="SM00409">
    <property type="entry name" value="IG"/>
    <property type="match status" value="2"/>
</dbReference>
<dbReference type="PROSITE" id="PS50835">
    <property type="entry name" value="IG_LIKE"/>
    <property type="match status" value="2"/>
</dbReference>
<dbReference type="GO" id="GO:0004197">
    <property type="term" value="F:cysteine-type endopeptidase activity"/>
    <property type="evidence" value="ECO:0007669"/>
    <property type="project" value="InterPro"/>
</dbReference>
<gene>
    <name evidence="3" type="ORF">G9C98_002571</name>
</gene>
<proteinExistence type="predicted"/>
<sequence>MYKFDEELELVYLPAVIYKQLVDELNDYGWNVLAEHVSQQLGFIGCSWIKSLDDKTNSKSSPAENLLDELNIRMCTVRTLGKLLENCKLLRALSIIHEPQALVITRQPNSNETDEVRVALGKCFKLKCQATGLPPPAFAWYHENLLLEGQNKDELSIIINNTDQEGEYKCQVTQISSDELIIDQLTSNPVCLKIKSTPVVITKQPLPLVEVHINGTLRLSCLADSHPAPNYRWFHDNTHLKMQKSHELVIEKFEAQHEGKYYCQIFNDISEVYSEKSNVVIKLPREKAVAKIALLIANENYYYQEKLKTPQKDVAKLGQLLEQIGFQVICLLNLTTSQMKNAMKIFSSLLCDGVYGLFYFAGHGFKMQESYMLAVDAPNNFLRTDAICESELLAMILPKDPALLVVILDTCQTVPPKELNPEIHREIPKVNEYRSNKNLRNLIQAYSTSSHRPSYERLSTNCGLYITHLSKFITRDIPVQKVFEETGKSIDIWFEGKERNQIPMFALTVIKPYRLIDAIYAGKKSDVINYLETITTFPNKIIDLKFKQSGINCQLVITQLMKPYLNFVKLTLIGLNDDVTGNLYHSVKLEKNNLYRCSQRNEFHLHNPQINKGPIVISIERCGSSIGATLFQVSDHIPLLLRNL</sequence>
<dbReference type="InterPro" id="IPR001309">
    <property type="entry name" value="Pept_C14_p20"/>
</dbReference>
<evidence type="ECO:0008006" key="5">
    <source>
        <dbReference type="Google" id="ProtNLM"/>
    </source>
</evidence>
<dbReference type="InterPro" id="IPR007110">
    <property type="entry name" value="Ig-like_dom"/>
</dbReference>
<reference evidence="3" key="1">
    <citation type="submission" date="2020-03" db="EMBL/GenBank/DDBJ databases">
        <authorList>
            <person name="Chebbi M.A."/>
            <person name="Drezen J.M."/>
        </authorList>
    </citation>
    <scope>NUCLEOTIDE SEQUENCE</scope>
    <source>
        <tissue evidence="3">Whole body</tissue>
    </source>
</reference>
<evidence type="ECO:0000259" key="2">
    <source>
        <dbReference type="PROSITE" id="PS50835"/>
    </source>
</evidence>
<dbReference type="OrthoDB" id="417046at2759"/>
<evidence type="ECO:0000259" key="1">
    <source>
        <dbReference type="PROSITE" id="PS50208"/>
    </source>
</evidence>